<comment type="similarity">
    <text evidence="1">Belongs to the universal stress protein A family.</text>
</comment>
<comment type="caution">
    <text evidence="3">The sequence shown here is derived from an EMBL/GenBank/DDBJ whole genome shotgun (WGS) entry which is preliminary data.</text>
</comment>
<evidence type="ECO:0000256" key="1">
    <source>
        <dbReference type="ARBA" id="ARBA00008791"/>
    </source>
</evidence>
<gene>
    <name evidence="3" type="ORF">GCM10009066_27750</name>
</gene>
<accession>A0AAV3SBX3</accession>
<organism evidence="3 4">
    <name type="scientific">Halarchaeum salinum</name>
    <dbReference type="NCBI Taxonomy" id="489912"/>
    <lineage>
        <taxon>Archaea</taxon>
        <taxon>Methanobacteriati</taxon>
        <taxon>Methanobacteriota</taxon>
        <taxon>Stenosarchaea group</taxon>
        <taxon>Halobacteria</taxon>
        <taxon>Halobacteriales</taxon>
        <taxon>Halobacteriaceae</taxon>
    </lineage>
</organism>
<dbReference type="PANTHER" id="PTHR46268:SF6">
    <property type="entry name" value="UNIVERSAL STRESS PROTEIN UP12"/>
    <property type="match status" value="1"/>
</dbReference>
<name>A0AAV3SBX3_9EURY</name>
<reference evidence="3 4" key="1">
    <citation type="journal article" date="2019" name="Int. J. Syst. Evol. Microbiol.">
        <title>The Global Catalogue of Microorganisms (GCM) 10K type strain sequencing project: providing services to taxonomists for standard genome sequencing and annotation.</title>
        <authorList>
            <consortium name="The Broad Institute Genomics Platform"/>
            <consortium name="The Broad Institute Genome Sequencing Center for Infectious Disease"/>
            <person name="Wu L."/>
            <person name="Ma J."/>
        </authorList>
    </citation>
    <scope>NUCLEOTIDE SEQUENCE [LARGE SCALE GENOMIC DNA]</scope>
    <source>
        <strain evidence="3 4">JCM 16330</strain>
    </source>
</reference>
<dbReference type="Gene3D" id="3.40.50.620">
    <property type="entry name" value="HUPs"/>
    <property type="match status" value="1"/>
</dbReference>
<evidence type="ECO:0000259" key="2">
    <source>
        <dbReference type="Pfam" id="PF00582"/>
    </source>
</evidence>
<dbReference type="EMBL" id="BAAABL010000092">
    <property type="protein sequence ID" value="GAA0313083.1"/>
    <property type="molecule type" value="Genomic_DNA"/>
</dbReference>
<feature type="domain" description="UspA" evidence="2">
    <location>
        <begin position="3"/>
        <end position="138"/>
    </location>
</feature>
<dbReference type="CDD" id="cd00293">
    <property type="entry name" value="USP-like"/>
    <property type="match status" value="1"/>
</dbReference>
<dbReference type="PANTHER" id="PTHR46268">
    <property type="entry name" value="STRESS RESPONSE PROTEIN NHAX"/>
    <property type="match status" value="1"/>
</dbReference>
<dbReference type="Proteomes" id="UP001500837">
    <property type="component" value="Unassembled WGS sequence"/>
</dbReference>
<dbReference type="InterPro" id="IPR014729">
    <property type="entry name" value="Rossmann-like_a/b/a_fold"/>
</dbReference>
<protein>
    <submittedName>
        <fullName evidence="3">Universal stress protein</fullName>
    </submittedName>
</protein>
<dbReference type="AlphaFoldDB" id="A0AAV3SBX3"/>
<proteinExistence type="inferred from homology"/>
<dbReference type="Pfam" id="PF00582">
    <property type="entry name" value="Usp"/>
    <property type="match status" value="1"/>
</dbReference>
<evidence type="ECO:0000313" key="3">
    <source>
        <dbReference type="EMBL" id="GAA0313083.1"/>
    </source>
</evidence>
<sequence length="143" mass="15380">MVIVAAISDLSMLENVVAQADDLAQAYDDKLHVIHVIEESEYTKMAEKGAGTRTEGGGMLEEQVASEVTEGIEEVVSVEYDIVGLVGDVGEKIVDYADENDARYIVMGGRKRSPVGKALFGSVTQFVLLGTERPVVTVDTNES</sequence>
<dbReference type="RefSeq" id="WP_211312884.1">
    <property type="nucleotide sequence ID" value="NZ_BAAABL010000092.1"/>
</dbReference>
<keyword evidence="4" id="KW-1185">Reference proteome</keyword>
<dbReference type="InterPro" id="IPR006016">
    <property type="entry name" value="UspA"/>
</dbReference>
<evidence type="ECO:0000313" key="4">
    <source>
        <dbReference type="Proteomes" id="UP001500837"/>
    </source>
</evidence>
<dbReference type="SUPFAM" id="SSF52402">
    <property type="entry name" value="Adenine nucleotide alpha hydrolases-like"/>
    <property type="match status" value="1"/>
</dbReference>